<comment type="similarity">
    <text evidence="1">Belongs to the complex I NDUFA12 subunit family.</text>
</comment>
<gene>
    <name evidence="3" type="ORF">F503_05889</name>
</gene>
<protein>
    <submittedName>
        <fullName evidence="3">Nadh ubiquinone subunit</fullName>
    </submittedName>
</protein>
<keyword evidence="3" id="KW-0830">Ubiquinone</keyword>
<dbReference type="Pfam" id="PF05071">
    <property type="entry name" value="NDUFA12"/>
    <property type="match status" value="1"/>
</dbReference>
<dbReference type="OrthoDB" id="10255576at2759"/>
<dbReference type="HOGENOM" id="CLU_067876_0_0_1"/>
<dbReference type="eggNOG" id="ENOG502S4QH">
    <property type="taxonomic scope" value="Eukaryota"/>
</dbReference>
<dbReference type="InterPro" id="IPR007763">
    <property type="entry name" value="NDUFA12"/>
</dbReference>
<dbReference type="PANTHER" id="PTHR32470">
    <property type="entry name" value="ADH DEHYDROGENASE [UBIQUINONE] 1 ALPHA SUBCOMPLEX ASSEMBLY FACTOR 2"/>
    <property type="match status" value="1"/>
</dbReference>
<feature type="compositionally biased region" description="Basic and acidic residues" evidence="2">
    <location>
        <begin position="213"/>
        <end position="223"/>
    </location>
</feature>
<feature type="compositionally biased region" description="Polar residues" evidence="2">
    <location>
        <begin position="177"/>
        <end position="187"/>
    </location>
</feature>
<dbReference type="GO" id="GO:0045271">
    <property type="term" value="C:respiratory chain complex I"/>
    <property type="evidence" value="ECO:0007669"/>
    <property type="project" value="InterPro"/>
</dbReference>
<proteinExistence type="inferred from homology"/>
<reference evidence="3 4" key="1">
    <citation type="journal article" date="2013" name="BMC Genomics">
        <title>The genome and transcriptome of the pine saprophyte Ophiostoma piceae, and a comparison with the bark beetle-associated pine pathogen Grosmannia clavigera.</title>
        <authorList>
            <person name="Haridas S."/>
            <person name="Wang Y."/>
            <person name="Lim L."/>
            <person name="Massoumi Alamouti S."/>
            <person name="Jackman S."/>
            <person name="Docking R."/>
            <person name="Robertson G."/>
            <person name="Birol I."/>
            <person name="Bohlmann J."/>
            <person name="Breuil C."/>
        </authorList>
    </citation>
    <scope>NUCLEOTIDE SEQUENCE [LARGE SCALE GENOMIC DNA]</scope>
    <source>
        <strain evidence="3 4">UAMH 11346</strain>
    </source>
</reference>
<dbReference type="OMA" id="TAQWHQW"/>
<dbReference type="PANTHER" id="PTHR32470:SF2">
    <property type="entry name" value="NADH DEHYDROGENASE [UBIQUINONE] 1 ALPHA SUBCOMPLEX ASSEMBLY FACTOR 2"/>
    <property type="match status" value="1"/>
</dbReference>
<evidence type="ECO:0000313" key="3">
    <source>
        <dbReference type="EMBL" id="EPE10794.1"/>
    </source>
</evidence>
<evidence type="ECO:0000313" key="4">
    <source>
        <dbReference type="Proteomes" id="UP000016923"/>
    </source>
</evidence>
<keyword evidence="4" id="KW-1185">Reference proteome</keyword>
<dbReference type="GO" id="GO:0032981">
    <property type="term" value="P:mitochondrial respiratory chain complex I assembly"/>
    <property type="evidence" value="ECO:0007669"/>
    <property type="project" value="TreeGrafter"/>
</dbReference>
<dbReference type="AlphaFoldDB" id="S3CBB5"/>
<dbReference type="EMBL" id="KE148146">
    <property type="protein sequence ID" value="EPE10794.1"/>
    <property type="molecule type" value="Genomic_DNA"/>
</dbReference>
<dbReference type="VEuPathDB" id="FungiDB:F503_05889"/>
<evidence type="ECO:0000256" key="2">
    <source>
        <dbReference type="SAM" id="MobiDB-lite"/>
    </source>
</evidence>
<name>S3CBB5_OPHP1</name>
<organism evidence="3 4">
    <name type="scientific">Ophiostoma piceae (strain UAMH 11346)</name>
    <name type="common">Sap stain fungus</name>
    <dbReference type="NCBI Taxonomy" id="1262450"/>
    <lineage>
        <taxon>Eukaryota</taxon>
        <taxon>Fungi</taxon>
        <taxon>Dikarya</taxon>
        <taxon>Ascomycota</taxon>
        <taxon>Pezizomycotina</taxon>
        <taxon>Sordariomycetes</taxon>
        <taxon>Sordariomycetidae</taxon>
        <taxon>Ophiostomatales</taxon>
        <taxon>Ophiostomataceae</taxon>
        <taxon>Ophiostoma</taxon>
    </lineage>
</organism>
<evidence type="ECO:0000256" key="1">
    <source>
        <dbReference type="ARBA" id="ARBA00007355"/>
    </source>
</evidence>
<accession>S3CBB5</accession>
<dbReference type="InterPro" id="IPR052618">
    <property type="entry name" value="ComplexI_NDUFA12"/>
</dbReference>
<dbReference type="Proteomes" id="UP000016923">
    <property type="component" value="Unassembled WGS sequence"/>
</dbReference>
<sequence>MLAGVPKACTDTENSRFTTDKQHVKNITILEHVVHVEVHPAAMAEGNPSRETDSADSIGRDLEGNTYWEFNDIRHGGTEAAPTAKRMRRIVKYPRGTHPGSVMVSPVWHQWLRHVRFDPPSIQEQQMEVRRREQMRLLAAKADARWADAKRVEGPIQAGELIGAAAQAAAVPPTQLPAHSTPKTTVSPGAASSAEEAEREPEPVHAHAQQPARPKDDPWDRARGAPGEQWQPADWTPTPKK</sequence>
<dbReference type="GO" id="GO:0005739">
    <property type="term" value="C:mitochondrion"/>
    <property type="evidence" value="ECO:0007669"/>
    <property type="project" value="TreeGrafter"/>
</dbReference>
<feature type="region of interest" description="Disordered" evidence="2">
    <location>
        <begin position="172"/>
        <end position="241"/>
    </location>
</feature>
<dbReference type="STRING" id="1262450.S3CBB5"/>